<gene>
    <name evidence="2" type="ORF">LMG7053_02261</name>
</gene>
<feature type="region of interest" description="Disordered" evidence="1">
    <location>
        <begin position="1"/>
        <end position="67"/>
    </location>
</feature>
<evidence type="ECO:0000313" key="2">
    <source>
        <dbReference type="EMBL" id="CAB3946962.1"/>
    </source>
</evidence>
<name>A0ABM8LVX2_9BURK</name>
<protein>
    <submittedName>
        <fullName evidence="2">Uncharacterized protein</fullName>
    </submittedName>
</protein>
<comment type="caution">
    <text evidence="2">The sequence shown here is derived from an EMBL/GenBank/DDBJ whole genome shotgun (WGS) entry which is preliminary data.</text>
</comment>
<dbReference type="Proteomes" id="UP000494161">
    <property type="component" value="Unassembled WGS sequence"/>
</dbReference>
<feature type="compositionally biased region" description="Basic residues" evidence="1">
    <location>
        <begin position="47"/>
        <end position="60"/>
    </location>
</feature>
<accession>A0ABM8LVX2</accession>
<dbReference type="EMBL" id="CADILJ010000015">
    <property type="protein sequence ID" value="CAB3946962.1"/>
    <property type="molecule type" value="Genomic_DNA"/>
</dbReference>
<feature type="compositionally biased region" description="Basic and acidic residues" evidence="1">
    <location>
        <begin position="29"/>
        <end position="39"/>
    </location>
</feature>
<sequence>MPHGGGPPWRAESADASRLAGNGPADDQDNFRRHGDGHAENLAGAVRRARPPGRRHHRLAGGRTPGGAAVLRDFGLPDFLCADGHRPLPRRARPLLRQSRAAPVPGLPGGGGADPAGLCGQRRRRILARLRGPAPGRHLVPGAVESGDTGAGLADVLWHRARRAGLHRQLCAQRRAAVPRPAGAAGLDPGSGTELLPDRAVRAAFAPAPAGLAGRVAGAARGAGGQRHRRERSVDLPILPDRTGAVPGRLTVAPGAVAALAGVDGARAAPARSGHGTAAAVCAGAFFHRPAAYGARRPGGAAVCRAVAAGLPVPVAPPPGQGDRGTELPDLHLSRVGHPVLRLAA</sequence>
<proteinExistence type="predicted"/>
<keyword evidence="3" id="KW-1185">Reference proteome</keyword>
<evidence type="ECO:0000313" key="3">
    <source>
        <dbReference type="Proteomes" id="UP000494161"/>
    </source>
</evidence>
<organism evidence="2 3">
    <name type="scientific">Achromobacter ruhlandii</name>
    <dbReference type="NCBI Taxonomy" id="72557"/>
    <lineage>
        <taxon>Bacteria</taxon>
        <taxon>Pseudomonadati</taxon>
        <taxon>Pseudomonadota</taxon>
        <taxon>Betaproteobacteria</taxon>
        <taxon>Burkholderiales</taxon>
        <taxon>Alcaligenaceae</taxon>
        <taxon>Achromobacter</taxon>
    </lineage>
</organism>
<evidence type="ECO:0000256" key="1">
    <source>
        <dbReference type="SAM" id="MobiDB-lite"/>
    </source>
</evidence>
<reference evidence="2 3" key="1">
    <citation type="submission" date="2020-04" db="EMBL/GenBank/DDBJ databases">
        <authorList>
            <person name="De Canck E."/>
        </authorList>
    </citation>
    <scope>NUCLEOTIDE SEQUENCE [LARGE SCALE GENOMIC DNA]</scope>
    <source>
        <strain evidence="2 3">LMG 7053</strain>
    </source>
</reference>